<sequence length="242" mass="27792">MRNLFSRGYRNMKKFWFTLVIILLVIVGADEYANRDDLRIPNLFQPQVRRHVILKQHRLPKLKAPGDVSRETHQVVLKHPIHYHGYFDSKNKTAYLNDIRMQAFRNINKERSKRHLPALKLNQSLNKVASLRAVQANQNFDHYNRAGQALSAVDAAKLHVSPSYLNARTHLSECLSEQVGDVDNTAVQVAHSAVNGMIYHDAGSHWGHRKILLDPKNRLIGITAYIDKAKDNKVVVAYELYQ</sequence>
<proteinExistence type="predicted"/>
<dbReference type="AlphaFoldDB" id="A0A4P6ZJE6"/>
<reference evidence="3" key="1">
    <citation type="submission" date="2018-12" db="EMBL/GenBank/DDBJ databases">
        <title>A new species of lactobacillus.</title>
        <authorList>
            <person name="Jian Y."/>
            <person name="Xin L."/>
            <person name="Hong Z.J."/>
            <person name="Ming L.Z."/>
            <person name="Hong X.Z."/>
        </authorList>
    </citation>
    <scope>NUCLEOTIDE SEQUENCE [LARGE SCALE GENOMIC DNA]</scope>
    <source>
        <strain evidence="3">HSLZ-75</strain>
    </source>
</reference>
<dbReference type="KEGG" id="lji:ELX58_00770"/>
<feature type="domain" description="SCP" evidence="1">
    <location>
        <begin position="105"/>
        <end position="236"/>
    </location>
</feature>
<dbReference type="SUPFAM" id="SSF55797">
    <property type="entry name" value="PR-1-like"/>
    <property type="match status" value="1"/>
</dbReference>
<dbReference type="InterPro" id="IPR035940">
    <property type="entry name" value="CAP_sf"/>
</dbReference>
<evidence type="ECO:0000313" key="2">
    <source>
        <dbReference type="EMBL" id="QBP17734.1"/>
    </source>
</evidence>
<protein>
    <recommendedName>
        <fullName evidence="1">SCP domain-containing protein</fullName>
    </recommendedName>
</protein>
<dbReference type="OrthoDB" id="2291410at2"/>
<organism evidence="2 3">
    <name type="scientific">Acetilactobacillus jinshanensis</name>
    <dbReference type="NCBI Taxonomy" id="1720083"/>
    <lineage>
        <taxon>Bacteria</taxon>
        <taxon>Bacillati</taxon>
        <taxon>Bacillota</taxon>
        <taxon>Bacilli</taxon>
        <taxon>Lactobacillales</taxon>
        <taxon>Lactobacillaceae</taxon>
        <taxon>Acetilactobacillus</taxon>
    </lineage>
</organism>
<evidence type="ECO:0000259" key="1">
    <source>
        <dbReference type="Pfam" id="PF00188"/>
    </source>
</evidence>
<dbReference type="RefSeq" id="WP_133441279.1">
    <property type="nucleotide sequence ID" value="NZ_CP034726.1"/>
</dbReference>
<dbReference type="EMBL" id="CP034726">
    <property type="protein sequence ID" value="QBP17734.1"/>
    <property type="molecule type" value="Genomic_DNA"/>
</dbReference>
<evidence type="ECO:0000313" key="3">
    <source>
        <dbReference type="Proteomes" id="UP000294321"/>
    </source>
</evidence>
<dbReference type="InterPro" id="IPR014044">
    <property type="entry name" value="CAP_dom"/>
</dbReference>
<name>A0A4P6ZJE6_9LACO</name>
<gene>
    <name evidence="2" type="ORF">ELX58_00770</name>
</gene>
<accession>A0A4P6ZJE6</accession>
<dbReference type="Proteomes" id="UP000294321">
    <property type="component" value="Chromosome"/>
</dbReference>
<dbReference type="Pfam" id="PF00188">
    <property type="entry name" value="CAP"/>
    <property type="match status" value="1"/>
</dbReference>
<keyword evidence="3" id="KW-1185">Reference proteome</keyword>
<dbReference type="Gene3D" id="3.40.33.10">
    <property type="entry name" value="CAP"/>
    <property type="match status" value="1"/>
</dbReference>